<dbReference type="AlphaFoldDB" id="A0A2H0DYF0"/>
<dbReference type="InterPro" id="IPR027434">
    <property type="entry name" value="Homing_endonucl"/>
</dbReference>
<evidence type="ECO:0000313" key="3">
    <source>
        <dbReference type="Proteomes" id="UP000231143"/>
    </source>
</evidence>
<proteinExistence type="predicted"/>
<feature type="domain" description="Homing endonuclease LAGLIDADG" evidence="1">
    <location>
        <begin position="14"/>
        <end position="185"/>
    </location>
</feature>
<comment type="caution">
    <text evidence="2">The sequence shown here is derived from an EMBL/GenBank/DDBJ whole genome shotgun (WGS) entry which is preliminary data.</text>
</comment>
<reference evidence="2 3" key="1">
    <citation type="submission" date="2017-09" db="EMBL/GenBank/DDBJ databases">
        <title>Depth-based differentiation of microbial function through sediment-hosted aquifers and enrichment of novel symbionts in the deep terrestrial subsurface.</title>
        <authorList>
            <person name="Probst A.J."/>
            <person name="Ladd B."/>
            <person name="Jarett J.K."/>
            <person name="Geller-Mcgrath D.E."/>
            <person name="Sieber C.M."/>
            <person name="Emerson J.B."/>
            <person name="Anantharaman K."/>
            <person name="Thomas B.C."/>
            <person name="Malmstrom R."/>
            <person name="Stieglmeier M."/>
            <person name="Klingl A."/>
            <person name="Woyke T."/>
            <person name="Ryan C.M."/>
            <person name="Banfield J.F."/>
        </authorList>
    </citation>
    <scope>NUCLEOTIDE SEQUENCE [LARGE SCALE GENOMIC DNA]</scope>
    <source>
        <strain evidence="2">CG22_combo_CG10-13_8_21_14_all_36_13</strain>
    </source>
</reference>
<dbReference type="EMBL" id="PCTT01000035">
    <property type="protein sequence ID" value="PIP87001.1"/>
    <property type="molecule type" value="Genomic_DNA"/>
</dbReference>
<evidence type="ECO:0000313" key="2">
    <source>
        <dbReference type="EMBL" id="PIP87001.1"/>
    </source>
</evidence>
<dbReference type="Pfam" id="PF03161">
    <property type="entry name" value="LAGLIDADG_2"/>
    <property type="match status" value="1"/>
</dbReference>
<organism evidence="2 3">
    <name type="scientific">Candidatus Campbellbacteria bacterium CG22_combo_CG10-13_8_21_14_all_36_13</name>
    <dbReference type="NCBI Taxonomy" id="1974529"/>
    <lineage>
        <taxon>Bacteria</taxon>
        <taxon>Candidatus Campbelliibacteriota</taxon>
    </lineage>
</organism>
<name>A0A2H0DYF0_9BACT</name>
<dbReference type="Gene3D" id="3.10.28.10">
    <property type="entry name" value="Homing endonucleases"/>
    <property type="match status" value="2"/>
</dbReference>
<sequence>MKIYYQVPLSDRTKEVILGTLLGDGSLKKQKNYKNVRLQFRHSEQDKEYFFWKADQLREIAGDKSVNLQKPDGYSKNNKLRFLSKALPALTELYELTHTKNTLKIQRTWLNNMTPLSLAVWWCDDGSLIGEGGRKGVFCTDGFDKESVKILAKYMDTVWHIHTKVAPIYRKRGDKNEQYWRLWIQSSEELQKFLKIIIPHISSKDMLRKVLLLYKDSQIQQRWISEVASLSIFPESIIVAELEKKKKRWKAFR</sequence>
<evidence type="ECO:0000259" key="1">
    <source>
        <dbReference type="Pfam" id="PF03161"/>
    </source>
</evidence>
<gene>
    <name evidence="2" type="ORF">COW81_02720</name>
</gene>
<accession>A0A2H0DYF0</accession>
<dbReference type="GO" id="GO:0004519">
    <property type="term" value="F:endonuclease activity"/>
    <property type="evidence" value="ECO:0007669"/>
    <property type="project" value="InterPro"/>
</dbReference>
<dbReference type="Proteomes" id="UP000231143">
    <property type="component" value="Unassembled WGS sequence"/>
</dbReference>
<dbReference type="InterPro" id="IPR004860">
    <property type="entry name" value="LAGLIDADG_dom"/>
</dbReference>
<protein>
    <recommendedName>
        <fullName evidence="1">Homing endonuclease LAGLIDADG domain-containing protein</fullName>
    </recommendedName>
</protein>
<dbReference type="SUPFAM" id="SSF55608">
    <property type="entry name" value="Homing endonucleases"/>
    <property type="match status" value="1"/>
</dbReference>